<accession>A0A1S3ISZ2</accession>
<protein>
    <submittedName>
        <fullName evidence="3">Uncharacterized protein LOC106167167</fullName>
    </submittedName>
</protein>
<name>A0A1S3ISZ2_LINAN</name>
<dbReference type="Proteomes" id="UP000085678">
    <property type="component" value="Unplaced"/>
</dbReference>
<feature type="chain" id="PRO_5010164531" evidence="1">
    <location>
        <begin position="21"/>
        <end position="169"/>
    </location>
</feature>
<sequence length="169" mass="19917">MQVSLYVSFFLALILQLLNAYVLRDRGDALMPEAGLAREYENMAWGPPLNGFPTYRRQTYPSSTTWKRLIVPWNNFYSSFEREVSPDERAVWSPPPRQNLRSATMGLDVPWRTLCKSRGWCSSAFFQHQQIKRKLQLSRKCNFIQMELTRENHKLCNTFLYSGFFFKKG</sequence>
<dbReference type="AlphaFoldDB" id="A0A1S3ISZ2"/>
<evidence type="ECO:0000256" key="1">
    <source>
        <dbReference type="SAM" id="SignalP"/>
    </source>
</evidence>
<keyword evidence="1" id="KW-0732">Signal</keyword>
<evidence type="ECO:0000313" key="3">
    <source>
        <dbReference type="RefSeq" id="XP_013401330.1"/>
    </source>
</evidence>
<gene>
    <name evidence="3" type="primary">LOC106167167</name>
</gene>
<reference evidence="3" key="1">
    <citation type="journal article" date="2015" name="Nat. Commun.">
        <title>The Lingula genome provides insights into brachiopod evolution and the origin of phosphate biomineralization.</title>
        <authorList>
            <person name="Luo Y.J."/>
            <person name="Takeuchi T."/>
            <person name="Koyanagi R."/>
            <person name="Yamada L."/>
            <person name="Kanda M."/>
            <person name="Khalturina M."/>
            <person name="Fujie M."/>
            <person name="Yamasaki S.I."/>
            <person name="Endo K."/>
            <person name="Satoh N."/>
        </authorList>
    </citation>
    <scope>NUCLEOTIDE SEQUENCE</scope>
</reference>
<organism evidence="2 3">
    <name type="scientific">Lingula anatina</name>
    <name type="common">Brachiopod</name>
    <name type="synonym">Lingula unguis</name>
    <dbReference type="NCBI Taxonomy" id="7574"/>
    <lineage>
        <taxon>Eukaryota</taxon>
        <taxon>Metazoa</taxon>
        <taxon>Spiralia</taxon>
        <taxon>Lophotrochozoa</taxon>
        <taxon>Brachiopoda</taxon>
        <taxon>Linguliformea</taxon>
        <taxon>Lingulata</taxon>
        <taxon>Lingulida</taxon>
        <taxon>Linguloidea</taxon>
        <taxon>Lingulidae</taxon>
        <taxon>Lingula</taxon>
    </lineage>
</organism>
<dbReference type="RefSeq" id="XP_013401330.1">
    <property type="nucleotide sequence ID" value="XM_013545876.1"/>
</dbReference>
<feature type="signal peptide" evidence="1">
    <location>
        <begin position="1"/>
        <end position="20"/>
    </location>
</feature>
<dbReference type="KEGG" id="lak:106167167"/>
<evidence type="ECO:0000313" key="2">
    <source>
        <dbReference type="Proteomes" id="UP000085678"/>
    </source>
</evidence>
<dbReference type="InParanoid" id="A0A1S3ISZ2"/>
<reference evidence="3" key="2">
    <citation type="submission" date="2025-08" db="UniProtKB">
        <authorList>
            <consortium name="RefSeq"/>
        </authorList>
    </citation>
    <scope>IDENTIFICATION</scope>
</reference>
<proteinExistence type="predicted"/>
<keyword evidence="2" id="KW-1185">Reference proteome</keyword>
<dbReference type="GeneID" id="106167167"/>